<keyword evidence="4" id="KW-0479">Metal-binding</keyword>
<evidence type="ECO:0000256" key="9">
    <source>
        <dbReference type="SAM" id="Phobius"/>
    </source>
</evidence>
<accession>A0A4Q7MXJ4</accession>
<comment type="subcellular location">
    <subcellularLocation>
        <location evidence="2">Cell envelope</location>
    </subcellularLocation>
</comment>
<dbReference type="GO" id="GO:0004222">
    <property type="term" value="F:metalloendopeptidase activity"/>
    <property type="evidence" value="ECO:0007669"/>
    <property type="project" value="TreeGrafter"/>
</dbReference>
<dbReference type="SUPFAM" id="SSF51261">
    <property type="entry name" value="Duplicated hybrid motif"/>
    <property type="match status" value="1"/>
</dbReference>
<keyword evidence="9" id="KW-0812">Transmembrane</keyword>
<evidence type="ECO:0000259" key="10">
    <source>
        <dbReference type="Pfam" id="PF01551"/>
    </source>
</evidence>
<dbReference type="PANTHER" id="PTHR21666:SF288">
    <property type="entry name" value="CELL DIVISION PROTEIN YTFB"/>
    <property type="match status" value="1"/>
</dbReference>
<organism evidence="12 13">
    <name type="scientific">Kerstersia gyiorum</name>
    <dbReference type="NCBI Taxonomy" id="206506"/>
    <lineage>
        <taxon>Bacteria</taxon>
        <taxon>Pseudomonadati</taxon>
        <taxon>Pseudomonadota</taxon>
        <taxon>Betaproteobacteria</taxon>
        <taxon>Burkholderiales</taxon>
        <taxon>Alcaligenaceae</taxon>
        <taxon>Kerstersia</taxon>
    </lineage>
</organism>
<comment type="caution">
    <text evidence="12">The sequence shown here is derived from an EMBL/GenBank/DDBJ whole genome shotgun (WGS) entry which is preliminary data.</text>
</comment>
<evidence type="ECO:0000256" key="7">
    <source>
        <dbReference type="ARBA" id="ARBA00023049"/>
    </source>
</evidence>
<feature type="domain" description="Csd3-like second N-terminal" evidence="11">
    <location>
        <begin position="191"/>
        <end position="309"/>
    </location>
</feature>
<evidence type="ECO:0000256" key="8">
    <source>
        <dbReference type="SAM" id="MobiDB-lite"/>
    </source>
</evidence>
<feature type="region of interest" description="Disordered" evidence="8">
    <location>
        <begin position="1"/>
        <end position="26"/>
    </location>
</feature>
<evidence type="ECO:0000256" key="4">
    <source>
        <dbReference type="ARBA" id="ARBA00022723"/>
    </source>
</evidence>
<evidence type="ECO:0000256" key="3">
    <source>
        <dbReference type="ARBA" id="ARBA00022670"/>
    </source>
</evidence>
<dbReference type="Pfam" id="PF01551">
    <property type="entry name" value="Peptidase_M23"/>
    <property type="match status" value="1"/>
</dbReference>
<dbReference type="InterPro" id="IPR050570">
    <property type="entry name" value="Cell_wall_metabolism_enzyme"/>
</dbReference>
<evidence type="ECO:0000256" key="5">
    <source>
        <dbReference type="ARBA" id="ARBA00022801"/>
    </source>
</evidence>
<protein>
    <submittedName>
        <fullName evidence="12">Murein DD-endopeptidase MepM/ murein hydrolase activator NlpD</fullName>
    </submittedName>
</protein>
<dbReference type="AlphaFoldDB" id="A0A4Q7MXJ4"/>
<dbReference type="InterPro" id="IPR016047">
    <property type="entry name" value="M23ase_b-sheet_dom"/>
</dbReference>
<dbReference type="GO" id="GO:0046872">
    <property type="term" value="F:metal ion binding"/>
    <property type="evidence" value="ECO:0007669"/>
    <property type="project" value="UniProtKB-KW"/>
</dbReference>
<dbReference type="GO" id="GO:0006508">
    <property type="term" value="P:proteolysis"/>
    <property type="evidence" value="ECO:0007669"/>
    <property type="project" value="UniProtKB-KW"/>
</dbReference>
<dbReference type="Gene3D" id="3.10.450.350">
    <property type="match status" value="2"/>
</dbReference>
<evidence type="ECO:0000256" key="1">
    <source>
        <dbReference type="ARBA" id="ARBA00001947"/>
    </source>
</evidence>
<dbReference type="EMBL" id="SGWZ01000001">
    <property type="protein sequence ID" value="RZS72860.1"/>
    <property type="molecule type" value="Genomic_DNA"/>
</dbReference>
<dbReference type="RefSeq" id="WP_127772954.1">
    <property type="nucleotide sequence ID" value="NZ_CP033936.1"/>
</dbReference>
<keyword evidence="7" id="KW-0482">Metalloprotease</keyword>
<keyword evidence="5 12" id="KW-0378">Hydrolase</keyword>
<dbReference type="Proteomes" id="UP000292039">
    <property type="component" value="Unassembled WGS sequence"/>
</dbReference>
<keyword evidence="6" id="KW-0862">Zinc</keyword>
<reference evidence="12 13" key="1">
    <citation type="submission" date="2019-02" db="EMBL/GenBank/DDBJ databases">
        <title>Genomic Encyclopedia of Type Strains, Phase IV (KMG-IV): sequencing the most valuable type-strain genomes for metagenomic binning, comparative biology and taxonomic classification.</title>
        <authorList>
            <person name="Goeker M."/>
        </authorList>
    </citation>
    <scope>NUCLEOTIDE SEQUENCE [LARGE SCALE GENOMIC DNA]</scope>
    <source>
        <strain evidence="12 13">DSM 16618</strain>
    </source>
</reference>
<keyword evidence="9" id="KW-1133">Transmembrane helix</keyword>
<dbReference type="InterPro" id="IPR011055">
    <property type="entry name" value="Dup_hybrid_motif"/>
</dbReference>
<dbReference type="CDD" id="cd12797">
    <property type="entry name" value="M23_peptidase"/>
    <property type="match status" value="1"/>
</dbReference>
<feature type="transmembrane region" description="Helical" evidence="9">
    <location>
        <begin position="34"/>
        <end position="52"/>
    </location>
</feature>
<evidence type="ECO:0000256" key="2">
    <source>
        <dbReference type="ARBA" id="ARBA00004196"/>
    </source>
</evidence>
<keyword evidence="9" id="KW-0472">Membrane</keyword>
<gene>
    <name evidence="12" type="ORF">EV679_0043</name>
</gene>
<proteinExistence type="predicted"/>
<dbReference type="PANTHER" id="PTHR21666">
    <property type="entry name" value="PEPTIDASE-RELATED"/>
    <property type="match status" value="1"/>
</dbReference>
<feature type="domain" description="M23ase beta-sheet core" evidence="10">
    <location>
        <begin position="322"/>
        <end position="418"/>
    </location>
</feature>
<dbReference type="Pfam" id="PF19425">
    <property type="entry name" value="Csd3_N2"/>
    <property type="match status" value="1"/>
</dbReference>
<evidence type="ECO:0000259" key="11">
    <source>
        <dbReference type="Pfam" id="PF19425"/>
    </source>
</evidence>
<evidence type="ECO:0000313" key="12">
    <source>
        <dbReference type="EMBL" id="RZS72860.1"/>
    </source>
</evidence>
<sequence>MTGRSPDTQNRLRTLRSSGSSQPRNNFSSRFRRVALLGAFAMFGAAAAIGMVQPSKDNSVQVQQRMLRETLPLTLDASAAEAAEADFVHETRIRSGDTLAQVLKRLNIDEPGLLAFLTHNPDARSIYRLYPGRSLQASLDENGQLNWLRYIHTPQTTENNQPVTALLEVRRADDGFSAEELKVTPERQVRVGMGEIRSSLFGATDRAGIPDGVTQQIAEILGSRIDFLKDIRQGDQFRVVYEARMFEGRPVGSGRVLAVEFSNRGKQHSAAWYSPNDDERGNYYDFEGNSLRGAFLRTSLKFSRISSTFGMRQHPILNKWVGHKGVDYAAPSGTPIHATGDGTISFAGWQNGYGNVIIIEHAGGYSTVYAHQSRLAAGMAKGRRVSQGEMIGYVGSTGWATGPHLHYEFRVKGVPVDPLSASLPVTQKLTAAEIQAFARATAPYQDQIRMLAQFQQNMQELPGTQVASAN</sequence>
<evidence type="ECO:0000313" key="13">
    <source>
        <dbReference type="Proteomes" id="UP000292039"/>
    </source>
</evidence>
<dbReference type="Gene3D" id="2.70.70.10">
    <property type="entry name" value="Glucose Permease (Domain IIA)"/>
    <property type="match status" value="1"/>
</dbReference>
<name>A0A4Q7MXJ4_9BURK</name>
<comment type="cofactor">
    <cofactor evidence="1">
        <name>Zn(2+)</name>
        <dbReference type="ChEBI" id="CHEBI:29105"/>
    </cofactor>
</comment>
<keyword evidence="3" id="KW-0645">Protease</keyword>
<dbReference type="OrthoDB" id="9815245at2"/>
<dbReference type="GO" id="GO:0030313">
    <property type="term" value="C:cell envelope"/>
    <property type="evidence" value="ECO:0007669"/>
    <property type="project" value="UniProtKB-SubCell"/>
</dbReference>
<evidence type="ECO:0000256" key="6">
    <source>
        <dbReference type="ARBA" id="ARBA00022833"/>
    </source>
</evidence>
<dbReference type="InterPro" id="IPR045834">
    <property type="entry name" value="Csd3_N2"/>
</dbReference>